<feature type="transmembrane region" description="Helical" evidence="2">
    <location>
        <begin position="6"/>
        <end position="26"/>
    </location>
</feature>
<feature type="transmembrane region" description="Helical" evidence="2">
    <location>
        <begin position="231"/>
        <end position="253"/>
    </location>
</feature>
<feature type="compositionally biased region" description="Polar residues" evidence="1">
    <location>
        <begin position="280"/>
        <end position="290"/>
    </location>
</feature>
<evidence type="ECO:0008006" key="5">
    <source>
        <dbReference type="Google" id="ProtNLM"/>
    </source>
</evidence>
<organism evidence="3 4">
    <name type="scientific">Mycena albidolilacea</name>
    <dbReference type="NCBI Taxonomy" id="1033008"/>
    <lineage>
        <taxon>Eukaryota</taxon>
        <taxon>Fungi</taxon>
        <taxon>Dikarya</taxon>
        <taxon>Basidiomycota</taxon>
        <taxon>Agaricomycotina</taxon>
        <taxon>Agaricomycetes</taxon>
        <taxon>Agaricomycetidae</taxon>
        <taxon>Agaricales</taxon>
        <taxon>Marasmiineae</taxon>
        <taxon>Mycenaceae</taxon>
        <taxon>Mycena</taxon>
    </lineage>
</organism>
<feature type="region of interest" description="Disordered" evidence="1">
    <location>
        <begin position="280"/>
        <end position="308"/>
    </location>
</feature>
<feature type="transmembrane region" description="Helical" evidence="2">
    <location>
        <begin position="76"/>
        <end position="100"/>
    </location>
</feature>
<keyword evidence="2" id="KW-0812">Transmembrane</keyword>
<comment type="caution">
    <text evidence="3">The sequence shown here is derived from an EMBL/GenBank/DDBJ whole genome shotgun (WGS) entry which is preliminary data.</text>
</comment>
<evidence type="ECO:0000313" key="4">
    <source>
        <dbReference type="Proteomes" id="UP001218218"/>
    </source>
</evidence>
<dbReference type="AlphaFoldDB" id="A0AAD7EP86"/>
<feature type="transmembrane region" description="Helical" evidence="2">
    <location>
        <begin position="46"/>
        <end position="70"/>
    </location>
</feature>
<reference evidence="3" key="1">
    <citation type="submission" date="2023-03" db="EMBL/GenBank/DDBJ databases">
        <title>Massive genome expansion in bonnet fungi (Mycena s.s.) driven by repeated elements and novel gene families across ecological guilds.</title>
        <authorList>
            <consortium name="Lawrence Berkeley National Laboratory"/>
            <person name="Harder C.B."/>
            <person name="Miyauchi S."/>
            <person name="Viragh M."/>
            <person name="Kuo A."/>
            <person name="Thoen E."/>
            <person name="Andreopoulos B."/>
            <person name="Lu D."/>
            <person name="Skrede I."/>
            <person name="Drula E."/>
            <person name="Henrissat B."/>
            <person name="Morin E."/>
            <person name="Kohler A."/>
            <person name="Barry K."/>
            <person name="LaButti K."/>
            <person name="Morin E."/>
            <person name="Salamov A."/>
            <person name="Lipzen A."/>
            <person name="Mereny Z."/>
            <person name="Hegedus B."/>
            <person name="Baldrian P."/>
            <person name="Stursova M."/>
            <person name="Weitz H."/>
            <person name="Taylor A."/>
            <person name="Grigoriev I.V."/>
            <person name="Nagy L.G."/>
            <person name="Martin F."/>
            <person name="Kauserud H."/>
        </authorList>
    </citation>
    <scope>NUCLEOTIDE SEQUENCE</scope>
    <source>
        <strain evidence="3">CBHHK002</strain>
    </source>
</reference>
<dbReference type="PANTHER" id="PTHR38848:SF3">
    <property type="entry name" value="G-PROTEIN COUPLED RECEPTORS FAMILY 3 PROFILE DOMAIN-CONTAINING PROTEIN"/>
    <property type="match status" value="1"/>
</dbReference>
<protein>
    <recommendedName>
        <fullName evidence="5">Transmembrane protein</fullName>
    </recommendedName>
</protein>
<dbReference type="PANTHER" id="PTHR38848">
    <property type="entry name" value="G-PROTEIN COUPLED RECEPTORS FAMILY 3 PROFILE DOMAIN-CONTAINING PROTEIN"/>
    <property type="match status" value="1"/>
</dbReference>
<keyword evidence="2" id="KW-0472">Membrane</keyword>
<evidence type="ECO:0000256" key="2">
    <source>
        <dbReference type="SAM" id="Phobius"/>
    </source>
</evidence>
<feature type="transmembrane region" description="Helical" evidence="2">
    <location>
        <begin position="121"/>
        <end position="144"/>
    </location>
</feature>
<dbReference type="Proteomes" id="UP001218218">
    <property type="component" value="Unassembled WGS sequence"/>
</dbReference>
<proteinExistence type="predicted"/>
<gene>
    <name evidence="3" type="ORF">DFH08DRAFT_963141</name>
</gene>
<sequence>MFPTAALQALIASLHFMGVSVLTFFISRRLPGDGLSSREAWARLPWARICILLVFLASYLFLFSSGMLIFGVGLQVNATACATGIYICILFYTFSKILIYTYLSEKVYIVWDTGRSRLRSLVFLVCLVTVCLYAAVIVVMMIGVGRINEFREGDGACVIGLKLIASLPLLSYDLYINVLLTALFLWPLLRSKLSNKRLRRLAARTFVASAIALTTSTVNIALLKVMDGRELGWLCLASCGMDVIFNATVLFWLTASTGQVSSVNESFSLSIQLTAQTDASMIPPRNSNPSLPRKNIFLPGKASPEQLN</sequence>
<evidence type="ECO:0000313" key="3">
    <source>
        <dbReference type="EMBL" id="KAJ7342383.1"/>
    </source>
</evidence>
<evidence type="ECO:0000256" key="1">
    <source>
        <dbReference type="SAM" id="MobiDB-lite"/>
    </source>
</evidence>
<name>A0AAD7EP86_9AGAR</name>
<accession>A0AAD7EP86</accession>
<keyword evidence="4" id="KW-1185">Reference proteome</keyword>
<feature type="transmembrane region" description="Helical" evidence="2">
    <location>
        <begin position="201"/>
        <end position="225"/>
    </location>
</feature>
<feature type="transmembrane region" description="Helical" evidence="2">
    <location>
        <begin position="169"/>
        <end position="189"/>
    </location>
</feature>
<dbReference type="EMBL" id="JARIHO010000025">
    <property type="protein sequence ID" value="KAJ7342383.1"/>
    <property type="molecule type" value="Genomic_DNA"/>
</dbReference>
<keyword evidence="2" id="KW-1133">Transmembrane helix</keyword>